<feature type="chain" id="PRO_5047369836" description="Adhesin" evidence="1">
    <location>
        <begin position="23"/>
        <end position="354"/>
    </location>
</feature>
<name>A0ABS7DYS3_9GAMM</name>
<organism evidence="2 3">
    <name type="scientific">Shewanella nanhaiensis</name>
    <dbReference type="NCBI Taxonomy" id="2864872"/>
    <lineage>
        <taxon>Bacteria</taxon>
        <taxon>Pseudomonadati</taxon>
        <taxon>Pseudomonadota</taxon>
        <taxon>Gammaproteobacteria</taxon>
        <taxon>Alteromonadales</taxon>
        <taxon>Shewanellaceae</taxon>
        <taxon>Shewanella</taxon>
    </lineage>
</organism>
<reference evidence="2 3" key="1">
    <citation type="submission" date="2021-07" db="EMBL/GenBank/DDBJ databases">
        <title>Shewanella sp. nov, isolated from SCS.</title>
        <authorList>
            <person name="Cao W.R."/>
        </authorList>
    </citation>
    <scope>NUCLEOTIDE SEQUENCE [LARGE SCALE GENOMIC DNA]</scope>
    <source>
        <strain evidence="2 3">NR704-98</strain>
    </source>
</reference>
<evidence type="ECO:0000313" key="2">
    <source>
        <dbReference type="EMBL" id="MBW8182579.1"/>
    </source>
</evidence>
<proteinExistence type="predicted"/>
<gene>
    <name evidence="2" type="ORF">K0625_02770</name>
</gene>
<feature type="signal peptide" evidence="1">
    <location>
        <begin position="1"/>
        <end position="22"/>
    </location>
</feature>
<comment type="caution">
    <text evidence="2">The sequence shown here is derived from an EMBL/GenBank/DDBJ whole genome shotgun (WGS) entry which is preliminary data.</text>
</comment>
<protein>
    <recommendedName>
        <fullName evidence="4">Adhesin</fullName>
    </recommendedName>
</protein>
<evidence type="ECO:0000256" key="1">
    <source>
        <dbReference type="SAM" id="SignalP"/>
    </source>
</evidence>
<sequence length="354" mass="36101">MKKLTLVLSIAAAISGSTFVNADEYSDSDVTLTKTVNVEKDLKYKGVVRISGQIEANGLGMAVVENNQSSSGNMTDNSYHDNDSSIGENAFSEATGNIGVNVAAGDNNVQANSAALASIDADFAFGSGDAEVFSQQTSVYNGVYNYGSTNTASVSGAAFEGASGNIGVNVASGNNNVQANNMALSSYSGNLGEASVSNVQMAMANGTYNMGVVQDSVEYVDVNLALDASGTYEGTATHTGAYYPEIWTGNIEHDGPGTEPWGHIDIDGDNATGDERLTFAEEGDLALGGTVSGQLPFFIQTVTQKTNNTASISGTAFAGASGNIGVNMASGTSNLQANSLALTAISAAGTIISE</sequence>
<accession>A0ABS7DYS3</accession>
<dbReference type="Proteomes" id="UP001195963">
    <property type="component" value="Unassembled WGS sequence"/>
</dbReference>
<evidence type="ECO:0000313" key="3">
    <source>
        <dbReference type="Proteomes" id="UP001195963"/>
    </source>
</evidence>
<evidence type="ECO:0008006" key="4">
    <source>
        <dbReference type="Google" id="ProtNLM"/>
    </source>
</evidence>
<dbReference type="EMBL" id="JAHZST010000002">
    <property type="protein sequence ID" value="MBW8182579.1"/>
    <property type="molecule type" value="Genomic_DNA"/>
</dbReference>
<dbReference type="RefSeq" id="WP_220108274.1">
    <property type="nucleotide sequence ID" value="NZ_JAHZST010000002.1"/>
</dbReference>
<keyword evidence="3" id="KW-1185">Reference proteome</keyword>
<keyword evidence="1" id="KW-0732">Signal</keyword>